<keyword evidence="16" id="KW-0234">DNA repair</keyword>
<dbReference type="Pfam" id="PF13298">
    <property type="entry name" value="LigD_N"/>
    <property type="match status" value="1"/>
</dbReference>
<keyword evidence="12" id="KW-0067">ATP-binding</keyword>
<dbReference type="GO" id="GO:0006310">
    <property type="term" value="P:DNA recombination"/>
    <property type="evidence" value="ECO:0007669"/>
    <property type="project" value="UniProtKB-KW"/>
</dbReference>
<dbReference type="NCBIfam" id="TIGR02779">
    <property type="entry name" value="NHEJ_ligase_lig"/>
    <property type="match status" value="1"/>
</dbReference>
<name>A0A0B5DZF4_9RHOB</name>
<dbReference type="PROSITE" id="PS50160">
    <property type="entry name" value="DNA_LIGASE_A3"/>
    <property type="match status" value="1"/>
</dbReference>
<dbReference type="EMBL" id="CP004393">
    <property type="protein sequence ID" value="AJE48394.1"/>
    <property type="molecule type" value="Genomic_DNA"/>
</dbReference>
<dbReference type="Gene3D" id="3.30.1490.70">
    <property type="match status" value="1"/>
</dbReference>
<dbReference type="Proteomes" id="UP000031521">
    <property type="component" value="Chromosome"/>
</dbReference>
<evidence type="ECO:0000256" key="7">
    <source>
        <dbReference type="ARBA" id="ARBA00022723"/>
    </source>
</evidence>
<evidence type="ECO:0000256" key="2">
    <source>
        <dbReference type="ARBA" id="ARBA00012727"/>
    </source>
</evidence>
<dbReference type="InterPro" id="IPR014146">
    <property type="entry name" value="LigD_ligase_dom"/>
</dbReference>
<dbReference type="SUPFAM" id="SSF56091">
    <property type="entry name" value="DNA ligase/mRNA capping enzyme, catalytic domain"/>
    <property type="match status" value="1"/>
</dbReference>
<dbReference type="STRING" id="1208324.P73_3679"/>
<keyword evidence="15" id="KW-0233">DNA recombination</keyword>
<evidence type="ECO:0000256" key="9">
    <source>
        <dbReference type="ARBA" id="ARBA00022763"/>
    </source>
</evidence>
<evidence type="ECO:0000256" key="18">
    <source>
        <dbReference type="ARBA" id="ARBA00023268"/>
    </source>
</evidence>
<dbReference type="InterPro" id="IPR012309">
    <property type="entry name" value="DNA_ligase_ATP-dep_C"/>
</dbReference>
<gene>
    <name evidence="22" type="ORF">P73_3679</name>
</gene>
<dbReference type="InterPro" id="IPR014145">
    <property type="entry name" value="LigD_pol_dom"/>
</dbReference>
<dbReference type="InterPro" id="IPR014143">
    <property type="entry name" value="NHEJ_ligase_prk"/>
</dbReference>
<keyword evidence="3" id="KW-0436">Ligase</keyword>
<evidence type="ECO:0000256" key="5">
    <source>
        <dbReference type="ARBA" id="ARBA00022695"/>
    </source>
</evidence>
<dbReference type="GO" id="GO:0005524">
    <property type="term" value="F:ATP binding"/>
    <property type="evidence" value="ECO:0007669"/>
    <property type="project" value="UniProtKB-KW"/>
</dbReference>
<protein>
    <recommendedName>
        <fullName evidence="2">DNA ligase (ATP)</fullName>
        <ecNumber evidence="2">6.5.1.1</ecNumber>
    </recommendedName>
    <alternativeName>
        <fullName evidence="19">NHEJ DNA polymerase</fullName>
    </alternativeName>
</protein>
<dbReference type="InterPro" id="IPR012310">
    <property type="entry name" value="DNA_ligase_ATP-dep_cent"/>
</dbReference>
<dbReference type="GO" id="GO:0003887">
    <property type="term" value="F:DNA-directed DNA polymerase activity"/>
    <property type="evidence" value="ECO:0007669"/>
    <property type="project" value="UniProtKB-KW"/>
</dbReference>
<dbReference type="Gene3D" id="3.30.470.30">
    <property type="entry name" value="DNA ligase/mRNA capping enzyme"/>
    <property type="match status" value="1"/>
</dbReference>
<dbReference type="RefSeq" id="WP_043870735.1">
    <property type="nucleotide sequence ID" value="NZ_CP004393.1"/>
</dbReference>
<feature type="domain" description="ATP-dependent DNA ligase family profile" evidence="21">
    <location>
        <begin position="301"/>
        <end position="385"/>
    </location>
</feature>
<comment type="cofactor">
    <cofactor evidence="1">
        <name>Mn(2+)</name>
        <dbReference type="ChEBI" id="CHEBI:29035"/>
    </cofactor>
</comment>
<evidence type="ECO:0000313" key="23">
    <source>
        <dbReference type="Proteomes" id="UP000031521"/>
    </source>
</evidence>
<evidence type="ECO:0000256" key="20">
    <source>
        <dbReference type="ARBA" id="ARBA00034003"/>
    </source>
</evidence>
<dbReference type="GO" id="GO:0006281">
    <property type="term" value="P:DNA repair"/>
    <property type="evidence" value="ECO:0007669"/>
    <property type="project" value="UniProtKB-KW"/>
</dbReference>
<dbReference type="SUPFAM" id="SSF50249">
    <property type="entry name" value="Nucleic acid-binding proteins"/>
    <property type="match status" value="1"/>
</dbReference>
<dbReference type="PANTHER" id="PTHR42705">
    <property type="entry name" value="BIFUNCTIONAL NON-HOMOLOGOUS END JOINING PROTEIN LIGD"/>
    <property type="match status" value="1"/>
</dbReference>
<comment type="catalytic activity">
    <reaction evidence="20">
        <text>ATP + (deoxyribonucleotide)n-3'-hydroxyl + 5'-phospho-(deoxyribonucleotide)m = (deoxyribonucleotide)n+m + AMP + diphosphate.</text>
        <dbReference type="EC" id="6.5.1.1"/>
    </reaction>
</comment>
<keyword evidence="7" id="KW-0479">Metal-binding</keyword>
<dbReference type="InterPro" id="IPR014144">
    <property type="entry name" value="LigD_PE_domain"/>
</dbReference>
<evidence type="ECO:0000256" key="3">
    <source>
        <dbReference type="ARBA" id="ARBA00022598"/>
    </source>
</evidence>
<dbReference type="GO" id="GO:0004527">
    <property type="term" value="F:exonuclease activity"/>
    <property type="evidence" value="ECO:0007669"/>
    <property type="project" value="UniProtKB-KW"/>
</dbReference>
<dbReference type="InterPro" id="IPR012340">
    <property type="entry name" value="NA-bd_OB-fold"/>
</dbReference>
<keyword evidence="13" id="KW-0239">DNA-directed DNA polymerase</keyword>
<evidence type="ECO:0000313" key="22">
    <source>
        <dbReference type="EMBL" id="AJE48394.1"/>
    </source>
</evidence>
<dbReference type="EC" id="6.5.1.1" evidence="2"/>
<keyword evidence="4" id="KW-0808">Transferase</keyword>
<keyword evidence="17" id="KW-0464">Manganese</keyword>
<evidence type="ECO:0000256" key="4">
    <source>
        <dbReference type="ARBA" id="ARBA00022679"/>
    </source>
</evidence>
<reference evidence="22 23" key="1">
    <citation type="journal article" date="2014" name="Int. J. Syst. Evol. Microbiol.">
        <title>Celeribacter indicus sp. nov., a polycyclic aromatic hydrocarbon-degrading bacterium from deep-sea sediment and reclassification of Huaishuia halophila as Celeribacter halophilus comb. nov.</title>
        <authorList>
            <person name="Lai Q."/>
            <person name="Cao J."/>
            <person name="Yuan J."/>
            <person name="Li F."/>
            <person name="Shao Z."/>
        </authorList>
    </citation>
    <scope>NUCLEOTIDE SEQUENCE [LARGE SCALE GENOMIC DNA]</scope>
    <source>
        <strain evidence="22">P73</strain>
    </source>
</reference>
<dbReference type="InterPro" id="IPR052171">
    <property type="entry name" value="NHEJ_LigD"/>
</dbReference>
<dbReference type="Pfam" id="PF04679">
    <property type="entry name" value="DNA_ligase_A_C"/>
    <property type="match status" value="1"/>
</dbReference>
<dbReference type="Pfam" id="PF01068">
    <property type="entry name" value="DNA_ligase_A_M"/>
    <property type="match status" value="1"/>
</dbReference>
<keyword evidence="23" id="KW-1185">Reference proteome</keyword>
<dbReference type="CDD" id="cd07906">
    <property type="entry name" value="Adenylation_DNA_ligase_LigD_LigC"/>
    <property type="match status" value="1"/>
</dbReference>
<dbReference type="Gene3D" id="3.90.920.10">
    <property type="entry name" value="DNA primase, PRIM domain"/>
    <property type="match status" value="1"/>
</dbReference>
<dbReference type="NCBIfam" id="TIGR02777">
    <property type="entry name" value="LigD_PE_dom"/>
    <property type="match status" value="1"/>
</dbReference>
<dbReference type="Gene3D" id="2.40.50.140">
    <property type="entry name" value="Nucleic acid-binding proteins"/>
    <property type="match status" value="1"/>
</dbReference>
<evidence type="ECO:0000256" key="8">
    <source>
        <dbReference type="ARBA" id="ARBA00022741"/>
    </source>
</evidence>
<keyword evidence="8" id="KW-0547">Nucleotide-binding</keyword>
<dbReference type="KEGG" id="cid:P73_3679"/>
<evidence type="ECO:0000259" key="21">
    <source>
        <dbReference type="PROSITE" id="PS50160"/>
    </source>
</evidence>
<evidence type="ECO:0000256" key="12">
    <source>
        <dbReference type="ARBA" id="ARBA00022840"/>
    </source>
</evidence>
<dbReference type="NCBIfam" id="TIGR02776">
    <property type="entry name" value="NHEJ_ligase_prk"/>
    <property type="match status" value="1"/>
</dbReference>
<evidence type="ECO:0000256" key="6">
    <source>
        <dbReference type="ARBA" id="ARBA00022722"/>
    </source>
</evidence>
<accession>A0A0B5DZF4</accession>
<evidence type="ECO:0000256" key="10">
    <source>
        <dbReference type="ARBA" id="ARBA00022801"/>
    </source>
</evidence>
<keyword evidence="18" id="KW-0511">Multifunctional enzyme</keyword>
<keyword evidence="6" id="KW-0540">Nuclease</keyword>
<dbReference type="GO" id="GO:0003677">
    <property type="term" value="F:DNA binding"/>
    <property type="evidence" value="ECO:0007669"/>
    <property type="project" value="UniProtKB-KW"/>
</dbReference>
<evidence type="ECO:0000256" key="1">
    <source>
        <dbReference type="ARBA" id="ARBA00001936"/>
    </source>
</evidence>
<dbReference type="PANTHER" id="PTHR42705:SF2">
    <property type="entry name" value="BIFUNCTIONAL NON-HOMOLOGOUS END JOINING PROTEIN LIGD"/>
    <property type="match status" value="1"/>
</dbReference>
<dbReference type="Pfam" id="PF21686">
    <property type="entry name" value="LigD_Prim-Pol"/>
    <property type="match status" value="1"/>
</dbReference>
<evidence type="ECO:0000256" key="17">
    <source>
        <dbReference type="ARBA" id="ARBA00023211"/>
    </source>
</evidence>
<keyword evidence="10" id="KW-0378">Hydrolase</keyword>
<keyword evidence="9" id="KW-0227">DNA damage</keyword>
<dbReference type="CDD" id="cd07971">
    <property type="entry name" value="OBF_DNA_ligase_LigD"/>
    <property type="match status" value="1"/>
</dbReference>
<organism evidence="22 23">
    <name type="scientific">Celeribacter indicus</name>
    <dbReference type="NCBI Taxonomy" id="1208324"/>
    <lineage>
        <taxon>Bacteria</taxon>
        <taxon>Pseudomonadati</taxon>
        <taxon>Pseudomonadota</taxon>
        <taxon>Alphaproteobacteria</taxon>
        <taxon>Rhodobacterales</taxon>
        <taxon>Roseobacteraceae</taxon>
        <taxon>Celeribacter</taxon>
    </lineage>
</organism>
<proteinExistence type="predicted"/>
<sequence length="812" mass="88834">MGRLERYLEKRDFAATPEPREAGRASQLGLRYSMQKHEATRTHFDLRLEWDDVLLSWAVTRGPSLRPADKRLAVRTEDHPLSYLAFEGPIPKGNYGAGTVMLFDIGHWQPLEPVEAALKAGQIRFRLHGRRLTGGWHLVRMRGGRAGDAGRDNWLLIKDEDEAAGRRDPVARYSRSAITNRSFREIAAGKAPVPAGPEGPLPRFHKPQLATLVEERPSGDEWWHEVKFDGYRALVALGRGGPRVFTRNGHDWSDRFAALLPAFDALDCSSALIDGEIVAGAGLEGFSALQKAIKAGGPFRFYGFDLLRLDGRDLTGAPLEDRRAALETLFAPAPPLGLAELSPVIRGDAAEALATICAAGGEGIISKRRDLPYRGRRTRSWLKVKCGRRDEFVILGWQKSDSRTRPFASLALGAYRDGALTYVGKVGTGFDTETMAELARAMAARACRTPPADVPGPDAAGLRWVRPELVAEVKYAETTAEGRLRQAVFVGLREDKPAQSVRIGEDRMTQEVQGRVNVAGIGISHPDRVVYPEAGVTKLEVARYYEAMADRILATAADRPLSLVRLPEGLRGERFFQKHAGRGFPEAVKSVPVTEADGKVAEYIYVSTAAGLVGAAQMGALEFHIWGARRDDPDRPDRMVFDLDPDEGLGFSEVISAAYDIRDRLAALDLPSWPLVTGGKGVHVVVPLRRIAAWETVKLYARLFATGLAEAESDRFTATMSKAKRKGRIFIDWLRNERGATAIAPFSLRARPGATVAVPVSWEELGRLSGADAFGLAAAQERDWSALKVPAAVGLSQGRVAKLEAWLGSGAR</sequence>
<dbReference type="HOGENOM" id="CLU_008325_0_1_5"/>
<evidence type="ECO:0000256" key="11">
    <source>
        <dbReference type="ARBA" id="ARBA00022839"/>
    </source>
</evidence>
<evidence type="ECO:0000256" key="15">
    <source>
        <dbReference type="ARBA" id="ARBA00023172"/>
    </source>
</evidence>
<evidence type="ECO:0000256" key="13">
    <source>
        <dbReference type="ARBA" id="ARBA00022932"/>
    </source>
</evidence>
<dbReference type="GO" id="GO:0046872">
    <property type="term" value="F:metal ion binding"/>
    <property type="evidence" value="ECO:0007669"/>
    <property type="project" value="UniProtKB-KW"/>
</dbReference>
<dbReference type="OrthoDB" id="9802472at2"/>
<dbReference type="NCBIfam" id="TIGR02778">
    <property type="entry name" value="ligD_pol"/>
    <property type="match status" value="1"/>
</dbReference>
<dbReference type="AlphaFoldDB" id="A0A0B5DZF4"/>
<evidence type="ECO:0000256" key="19">
    <source>
        <dbReference type="ARBA" id="ARBA00029943"/>
    </source>
</evidence>
<keyword evidence="14" id="KW-0238">DNA-binding</keyword>
<evidence type="ECO:0000256" key="14">
    <source>
        <dbReference type="ARBA" id="ARBA00023125"/>
    </source>
</evidence>
<keyword evidence="5" id="KW-0548">Nucleotidyltransferase</keyword>
<dbReference type="GO" id="GO:0003910">
    <property type="term" value="F:DNA ligase (ATP) activity"/>
    <property type="evidence" value="ECO:0007669"/>
    <property type="project" value="UniProtKB-EC"/>
</dbReference>
<evidence type="ECO:0000256" key="16">
    <source>
        <dbReference type="ARBA" id="ARBA00023204"/>
    </source>
</evidence>
<keyword evidence="11" id="KW-0269">Exonuclease</keyword>